<dbReference type="InterPro" id="IPR027417">
    <property type="entry name" value="P-loop_NTPase"/>
</dbReference>
<dbReference type="SUPFAM" id="SSF52540">
    <property type="entry name" value="P-loop containing nucleoside triphosphate hydrolases"/>
    <property type="match status" value="1"/>
</dbReference>
<evidence type="ECO:0000259" key="1">
    <source>
        <dbReference type="Pfam" id="PF00485"/>
    </source>
</evidence>
<dbReference type="Proteomes" id="UP000186890">
    <property type="component" value="Unassembled WGS sequence"/>
</dbReference>
<feature type="domain" description="Phosphoribulokinase/uridine kinase" evidence="1">
    <location>
        <begin position="22"/>
        <end position="199"/>
    </location>
</feature>
<keyword evidence="2" id="KW-0808">Transferase</keyword>
<organism evidence="2 3">
    <name type="scientific">Streptococcus cuniculi</name>
    <dbReference type="NCBI Taxonomy" id="1432788"/>
    <lineage>
        <taxon>Bacteria</taxon>
        <taxon>Bacillati</taxon>
        <taxon>Bacillota</taxon>
        <taxon>Bacilli</taxon>
        <taxon>Lactobacillales</taxon>
        <taxon>Streptococcaceae</taxon>
        <taxon>Streptococcus</taxon>
    </lineage>
</organism>
<keyword evidence="3" id="KW-1185">Reference proteome</keyword>
<comment type="caution">
    <text evidence="2">The sequence shown here is derived from an EMBL/GenBank/DDBJ whole genome shotgun (WGS) entry which is preliminary data.</text>
</comment>
<proteinExistence type="predicted"/>
<sequence length="212" mass="24214">MEKEIFLNSLYQEMDKGNLQTLGIYGHGGSGKSVLAQELWTLIGKNRANLLETDVYVLDGSVRDLVAPRSFLDQKVTACMPLAHELGSLERDIKALQAGLDILTIERDWQQSKRLSGEKPILIVEGMSVAFLPSALFDVRICLYTDEATSLARRLTRDVAHRNRSQDFVKAMEKERRDQYRAYYEAYQAQADILINQSQNQFVIERNTYFSD</sequence>
<evidence type="ECO:0000313" key="3">
    <source>
        <dbReference type="Proteomes" id="UP000186890"/>
    </source>
</evidence>
<keyword evidence="2" id="KW-0418">Kinase</keyword>
<dbReference type="Gene3D" id="3.40.50.300">
    <property type="entry name" value="P-loop containing nucleotide triphosphate hydrolases"/>
    <property type="match status" value="1"/>
</dbReference>
<dbReference type="GO" id="GO:0005524">
    <property type="term" value="F:ATP binding"/>
    <property type="evidence" value="ECO:0007669"/>
    <property type="project" value="InterPro"/>
</dbReference>
<dbReference type="AlphaFoldDB" id="A0A1Q8E8K5"/>
<evidence type="ECO:0000313" key="2">
    <source>
        <dbReference type="EMBL" id="OLF48122.1"/>
    </source>
</evidence>
<gene>
    <name evidence="2" type="ORF">BU202_03785</name>
</gene>
<dbReference type="EMBL" id="MSJM01000003">
    <property type="protein sequence ID" value="OLF48122.1"/>
    <property type="molecule type" value="Genomic_DNA"/>
</dbReference>
<dbReference type="OrthoDB" id="2388275at2"/>
<reference evidence="3" key="1">
    <citation type="submission" date="2016-12" db="EMBL/GenBank/DDBJ databases">
        <authorList>
            <person name="Gulvik C.A."/>
        </authorList>
    </citation>
    <scope>NUCLEOTIDE SEQUENCE [LARGE SCALE GENOMIC DNA]</scope>
    <source>
        <strain evidence="3">NED12-00049-6B</strain>
    </source>
</reference>
<accession>A0A1Q8E8K5</accession>
<dbReference type="InterPro" id="IPR006083">
    <property type="entry name" value="PRK/URK"/>
</dbReference>
<name>A0A1Q8E8K5_9STRE</name>
<protein>
    <submittedName>
        <fullName evidence="2">Phosphoribulokinase</fullName>
    </submittedName>
</protein>
<dbReference type="Pfam" id="PF00485">
    <property type="entry name" value="PRK"/>
    <property type="match status" value="1"/>
</dbReference>
<dbReference type="GO" id="GO:0016301">
    <property type="term" value="F:kinase activity"/>
    <property type="evidence" value="ECO:0007669"/>
    <property type="project" value="UniProtKB-KW"/>
</dbReference>
<dbReference type="RefSeq" id="WP_075104475.1">
    <property type="nucleotide sequence ID" value="NZ_MSJM01000003.1"/>
</dbReference>